<evidence type="ECO:0000313" key="1">
    <source>
        <dbReference type="EMBL" id="OGG08090.1"/>
    </source>
</evidence>
<dbReference type="Proteomes" id="UP000177354">
    <property type="component" value="Unassembled WGS sequence"/>
</dbReference>
<accession>A0A1F5Z6N4</accession>
<gene>
    <name evidence="1" type="ORF">A2777_01755</name>
</gene>
<comment type="caution">
    <text evidence="1">The sequence shown here is derived from an EMBL/GenBank/DDBJ whole genome shotgun (WGS) entry which is preliminary data.</text>
</comment>
<dbReference type="AlphaFoldDB" id="A0A1F5Z6N4"/>
<protein>
    <submittedName>
        <fullName evidence="1">Uncharacterized protein</fullName>
    </submittedName>
</protein>
<dbReference type="EMBL" id="MFJF01000005">
    <property type="protein sequence ID" value="OGG08090.1"/>
    <property type="molecule type" value="Genomic_DNA"/>
</dbReference>
<sequence length="71" mass="8028">MEKIPNYPRDIIVPAETEINTGKHEDGESFFTNQPTTLRIIGPISDNAYPVLIVENGEVGQDLFFFHQPEP</sequence>
<reference evidence="1 2" key="1">
    <citation type="journal article" date="2016" name="Nat. Commun.">
        <title>Thousands of microbial genomes shed light on interconnected biogeochemical processes in an aquifer system.</title>
        <authorList>
            <person name="Anantharaman K."/>
            <person name="Brown C.T."/>
            <person name="Hug L.A."/>
            <person name="Sharon I."/>
            <person name="Castelle C.J."/>
            <person name="Probst A.J."/>
            <person name="Thomas B.C."/>
            <person name="Singh A."/>
            <person name="Wilkins M.J."/>
            <person name="Karaoz U."/>
            <person name="Brodie E.L."/>
            <person name="Williams K.H."/>
            <person name="Hubbard S.S."/>
            <person name="Banfield J.F."/>
        </authorList>
    </citation>
    <scope>NUCLEOTIDE SEQUENCE [LARGE SCALE GENOMIC DNA]</scope>
</reference>
<organism evidence="1 2">
    <name type="scientific">Candidatus Gottesmanbacteria bacterium RIFCSPHIGHO2_01_FULL_40_15</name>
    <dbReference type="NCBI Taxonomy" id="1798376"/>
    <lineage>
        <taxon>Bacteria</taxon>
        <taxon>Candidatus Gottesmaniibacteriota</taxon>
    </lineage>
</organism>
<proteinExistence type="predicted"/>
<evidence type="ECO:0000313" key="2">
    <source>
        <dbReference type="Proteomes" id="UP000177354"/>
    </source>
</evidence>
<name>A0A1F5Z6N4_9BACT</name>